<evidence type="ECO:0000313" key="4">
    <source>
        <dbReference type="Proteomes" id="UP000001514"/>
    </source>
</evidence>
<feature type="region of interest" description="Disordered" evidence="1">
    <location>
        <begin position="1"/>
        <end position="21"/>
    </location>
</feature>
<sequence>MQLAAVSQARVSPPLGIHSSGLFGDVRPGNFAYLPAATRNSSLSLSVRACTGAPGSPPPSGTNGTADSLPKELPTRPTASTATSDRKFSRPPPFSGFSGSLGLNFPGSQIPGLPGSPRPKPGTPRPYDPTKQKSKVMEWLTPPKPPTELLQREHFKLSPTCLCTIYFGDLSKWFVDGKQDAVIAPANKKLNTGPAVNAVLFKAAGSKLLECTQRLPDVAPQGIKAEMGDAISTRAFDLPVHRVIHTVGAVHKKNEKTGVRESDPTLEKAYRTALLVARKEKLKYLAFPPLSCNIYGYPYADGAEVALRTLKDSCEGFERIDIVIRNIEGYEAFIDEANKVLEVIKEKKTIKVPAMAPRTTDYLPPAAAAAAAATQPASGVPTTPAELYPMPAAQSAGAPPAEAAQPAAPAPEATSDASGGRLSSQAATPAAASAPAPTPAPAQASQAPAGYSQPQTGYGTQQQAQAPGGYGATQSPYSQPPASGGGYGQSPYSQAPSQGGYAAAGTGQSPYAQGGQPPYSQQGGYGAAQSPYSQAPAPGGYSVAGAASGQSPYSQQAPAQGGYSAAGGGGQAPYSQQPPRQGGYSAAGAPGGYSAAGTQAPPAGGGGYSQGAGSPYSQSGGYGAGYSQAPPASGAPQYQNGPSSPPPYQNAPPYQQQQYNQNAPPPQYNQYQNSPPPQQQYPPQQHKQYGSKEVSHFQHFQNRAKVLHLRRRGSLYAILSAATLESPPRSCQSFHVSWRPPVDLTQLWTGCVVVLMVARKHK</sequence>
<gene>
    <name evidence="3" type="ORF">SELMODRAFT_444786</name>
</gene>
<feature type="domain" description="Macro" evidence="2">
    <location>
        <begin position="150"/>
        <end position="341"/>
    </location>
</feature>
<dbReference type="InterPro" id="IPR002589">
    <property type="entry name" value="Macro_dom"/>
</dbReference>
<dbReference type="PANTHER" id="PTHR11106">
    <property type="entry name" value="GANGLIOSIDE INDUCED DIFFERENTIATION ASSOCIATED PROTEIN 2-RELATED"/>
    <property type="match status" value="1"/>
</dbReference>
<dbReference type="Pfam" id="PF01661">
    <property type="entry name" value="Macro"/>
    <property type="match status" value="1"/>
</dbReference>
<name>D8SCZ8_SELML</name>
<feature type="compositionally biased region" description="Low complexity" evidence="1">
    <location>
        <begin position="554"/>
        <end position="563"/>
    </location>
</feature>
<feature type="compositionally biased region" description="Low complexity" evidence="1">
    <location>
        <begin position="651"/>
        <end position="673"/>
    </location>
</feature>
<feature type="compositionally biased region" description="Pro residues" evidence="1">
    <location>
        <begin position="114"/>
        <end position="127"/>
    </location>
</feature>
<dbReference type="PROSITE" id="PS51154">
    <property type="entry name" value="MACRO"/>
    <property type="match status" value="1"/>
</dbReference>
<dbReference type="SUPFAM" id="SSF52949">
    <property type="entry name" value="Macro domain-like"/>
    <property type="match status" value="1"/>
</dbReference>
<dbReference type="AlphaFoldDB" id="D8SCZ8"/>
<accession>D8SCZ8</accession>
<feature type="compositionally biased region" description="Low complexity" evidence="1">
    <location>
        <begin position="423"/>
        <end position="482"/>
    </location>
</feature>
<feature type="compositionally biased region" description="Low complexity" evidence="1">
    <location>
        <begin position="510"/>
        <end position="538"/>
    </location>
</feature>
<reference evidence="3 4" key="1">
    <citation type="journal article" date="2011" name="Science">
        <title>The Selaginella genome identifies genetic changes associated with the evolution of vascular plants.</title>
        <authorList>
            <person name="Banks J.A."/>
            <person name="Nishiyama T."/>
            <person name="Hasebe M."/>
            <person name="Bowman J.L."/>
            <person name="Gribskov M."/>
            <person name="dePamphilis C."/>
            <person name="Albert V.A."/>
            <person name="Aono N."/>
            <person name="Aoyama T."/>
            <person name="Ambrose B.A."/>
            <person name="Ashton N.W."/>
            <person name="Axtell M.J."/>
            <person name="Barker E."/>
            <person name="Barker M.S."/>
            <person name="Bennetzen J.L."/>
            <person name="Bonawitz N.D."/>
            <person name="Chapple C."/>
            <person name="Cheng C."/>
            <person name="Correa L.G."/>
            <person name="Dacre M."/>
            <person name="DeBarry J."/>
            <person name="Dreyer I."/>
            <person name="Elias M."/>
            <person name="Engstrom E.M."/>
            <person name="Estelle M."/>
            <person name="Feng L."/>
            <person name="Finet C."/>
            <person name="Floyd S.K."/>
            <person name="Frommer W.B."/>
            <person name="Fujita T."/>
            <person name="Gramzow L."/>
            <person name="Gutensohn M."/>
            <person name="Harholt J."/>
            <person name="Hattori M."/>
            <person name="Heyl A."/>
            <person name="Hirai T."/>
            <person name="Hiwatashi Y."/>
            <person name="Ishikawa M."/>
            <person name="Iwata M."/>
            <person name="Karol K.G."/>
            <person name="Koehler B."/>
            <person name="Kolukisaoglu U."/>
            <person name="Kubo M."/>
            <person name="Kurata T."/>
            <person name="Lalonde S."/>
            <person name="Li K."/>
            <person name="Li Y."/>
            <person name="Litt A."/>
            <person name="Lyons E."/>
            <person name="Manning G."/>
            <person name="Maruyama T."/>
            <person name="Michael T.P."/>
            <person name="Mikami K."/>
            <person name="Miyazaki S."/>
            <person name="Morinaga S."/>
            <person name="Murata T."/>
            <person name="Mueller-Roeber B."/>
            <person name="Nelson D.R."/>
            <person name="Obara M."/>
            <person name="Oguri Y."/>
            <person name="Olmstead R.G."/>
            <person name="Onodera N."/>
            <person name="Petersen B.L."/>
            <person name="Pils B."/>
            <person name="Prigge M."/>
            <person name="Rensing S.A."/>
            <person name="Riano-Pachon D.M."/>
            <person name="Roberts A.W."/>
            <person name="Sato Y."/>
            <person name="Scheller H.V."/>
            <person name="Schulz B."/>
            <person name="Schulz C."/>
            <person name="Shakirov E.V."/>
            <person name="Shibagaki N."/>
            <person name="Shinohara N."/>
            <person name="Shippen D.E."/>
            <person name="Soerensen I."/>
            <person name="Sotooka R."/>
            <person name="Sugimoto N."/>
            <person name="Sugita M."/>
            <person name="Sumikawa N."/>
            <person name="Tanurdzic M."/>
            <person name="Theissen G."/>
            <person name="Ulvskov P."/>
            <person name="Wakazuki S."/>
            <person name="Weng J.K."/>
            <person name="Willats W.W."/>
            <person name="Wipf D."/>
            <person name="Wolf P.G."/>
            <person name="Yang L."/>
            <person name="Zimmer A.D."/>
            <person name="Zhu Q."/>
            <person name="Mitros T."/>
            <person name="Hellsten U."/>
            <person name="Loque D."/>
            <person name="Otillar R."/>
            <person name="Salamov A."/>
            <person name="Schmutz J."/>
            <person name="Shapiro H."/>
            <person name="Lindquist E."/>
            <person name="Lucas S."/>
            <person name="Rokhsar D."/>
            <person name="Grigoriev I.V."/>
        </authorList>
    </citation>
    <scope>NUCLEOTIDE SEQUENCE [LARGE SCALE GENOMIC DNA]</scope>
</reference>
<organism evidence="4">
    <name type="scientific">Selaginella moellendorffii</name>
    <name type="common">Spikemoss</name>
    <dbReference type="NCBI Taxonomy" id="88036"/>
    <lineage>
        <taxon>Eukaryota</taxon>
        <taxon>Viridiplantae</taxon>
        <taxon>Streptophyta</taxon>
        <taxon>Embryophyta</taxon>
        <taxon>Tracheophyta</taxon>
        <taxon>Lycopodiopsida</taxon>
        <taxon>Selaginellales</taxon>
        <taxon>Selaginellaceae</taxon>
        <taxon>Selaginella</taxon>
    </lineage>
</organism>
<feature type="compositionally biased region" description="Low complexity" evidence="1">
    <location>
        <begin position="572"/>
        <end position="602"/>
    </location>
</feature>
<protein>
    <recommendedName>
        <fullName evidence="2">Macro domain-containing protein</fullName>
    </recommendedName>
</protein>
<proteinExistence type="predicted"/>
<dbReference type="Gene3D" id="3.40.220.10">
    <property type="entry name" value="Leucine Aminopeptidase, subunit E, domain 1"/>
    <property type="match status" value="1"/>
</dbReference>
<dbReference type="InParanoid" id="D8SCZ8"/>
<feature type="region of interest" description="Disordered" evidence="1">
    <location>
        <begin position="105"/>
        <end position="135"/>
    </location>
</feature>
<dbReference type="SMART" id="SM00506">
    <property type="entry name" value="A1pp"/>
    <property type="match status" value="1"/>
</dbReference>
<feature type="compositionally biased region" description="Low complexity" evidence="1">
    <location>
        <begin position="611"/>
        <end position="632"/>
    </location>
</feature>
<evidence type="ECO:0000259" key="2">
    <source>
        <dbReference type="PROSITE" id="PS51154"/>
    </source>
</evidence>
<dbReference type="Gramene" id="EFJ17942">
    <property type="protein sequence ID" value="EFJ17942"/>
    <property type="gene ID" value="SELMODRAFT_444786"/>
</dbReference>
<evidence type="ECO:0000256" key="1">
    <source>
        <dbReference type="SAM" id="MobiDB-lite"/>
    </source>
</evidence>
<feature type="region of interest" description="Disordered" evidence="1">
    <location>
        <begin position="48"/>
        <end position="93"/>
    </location>
</feature>
<dbReference type="EMBL" id="GL377612">
    <property type="protein sequence ID" value="EFJ17942.1"/>
    <property type="molecule type" value="Genomic_DNA"/>
</dbReference>
<dbReference type="HOGENOM" id="CLU_391497_0_0_1"/>
<dbReference type="PANTHER" id="PTHR11106:SF27">
    <property type="entry name" value="MACRO DOMAIN-CONTAINING PROTEIN"/>
    <property type="match status" value="1"/>
</dbReference>
<keyword evidence="4" id="KW-1185">Reference proteome</keyword>
<feature type="region of interest" description="Disordered" evidence="1">
    <location>
        <begin position="374"/>
        <end position="695"/>
    </location>
</feature>
<dbReference type="InterPro" id="IPR043472">
    <property type="entry name" value="Macro_dom-like"/>
</dbReference>
<evidence type="ECO:0000313" key="3">
    <source>
        <dbReference type="EMBL" id="EFJ17942.1"/>
    </source>
</evidence>
<feature type="compositionally biased region" description="Low complexity" evidence="1">
    <location>
        <begin position="389"/>
        <end position="413"/>
    </location>
</feature>
<dbReference type="eggNOG" id="KOG2633">
    <property type="taxonomic scope" value="Eukaryota"/>
</dbReference>
<dbReference type="Proteomes" id="UP000001514">
    <property type="component" value="Unassembled WGS sequence"/>
</dbReference>
<dbReference type="KEGG" id="smo:SELMODRAFT_444786"/>